<comment type="caution">
    <text evidence="15">The sequence shown here is derived from an EMBL/GenBank/DDBJ whole genome shotgun (WGS) entry which is preliminary data.</text>
</comment>
<comment type="subunit">
    <text evidence="2">The accessory proteins ExbB and ExbD seem to form a complex with TonB.</text>
</comment>
<keyword evidence="9 13" id="KW-1133">Transmembrane helix</keyword>
<evidence type="ECO:0000256" key="2">
    <source>
        <dbReference type="ARBA" id="ARBA00011471"/>
    </source>
</evidence>
<feature type="transmembrane region" description="Helical" evidence="13">
    <location>
        <begin position="20"/>
        <end position="40"/>
    </location>
</feature>
<feature type="domain" description="MotA/TolQ/ExbB proton channel" evidence="14">
    <location>
        <begin position="89"/>
        <end position="201"/>
    </location>
</feature>
<gene>
    <name evidence="15" type="ORF">DF051_37310</name>
</gene>
<accession>A0A3N8NVV7</accession>
<dbReference type="RefSeq" id="WP_124585586.1">
    <property type="nucleotide sequence ID" value="NZ_QTQV01000041.1"/>
</dbReference>
<dbReference type="GO" id="GO:0005886">
    <property type="term" value="C:plasma membrane"/>
    <property type="evidence" value="ECO:0007669"/>
    <property type="project" value="UniProtKB-SubCell"/>
</dbReference>
<dbReference type="AlphaFoldDB" id="A0A3N8NVV7"/>
<evidence type="ECO:0000256" key="11">
    <source>
        <dbReference type="ARBA" id="ARBA00024816"/>
    </source>
</evidence>
<sequence>MTVYGIGHVWAQGDPMTRAVALSLVAMSIASWAVIVIKSIELIGVRWRAGDVEARLRAADGMHAPDVQGVPFIDIVRAGEVAVAHHEAIRHRLHDRVDASDWLSRSLKTSVDESAARMQRGLGALASIGSTAPFVGLLGTVWGIYHALLSLGAAGDASLDRVAGPVGEALVMTAFGLCVAIPAVLGYHALVRLSRDIVARLNRFAHGLHLLLLTGSGPSAAASAGRAAGMPADLRPAPDGARA</sequence>
<evidence type="ECO:0000256" key="3">
    <source>
        <dbReference type="ARBA" id="ARBA00022093"/>
    </source>
</evidence>
<keyword evidence="6" id="KW-0997">Cell inner membrane</keyword>
<evidence type="ECO:0000256" key="5">
    <source>
        <dbReference type="ARBA" id="ARBA00022475"/>
    </source>
</evidence>
<evidence type="ECO:0000256" key="8">
    <source>
        <dbReference type="ARBA" id="ARBA00022927"/>
    </source>
</evidence>
<dbReference type="PANTHER" id="PTHR30625">
    <property type="entry name" value="PROTEIN TOLQ"/>
    <property type="match status" value="1"/>
</dbReference>
<keyword evidence="10 13" id="KW-0472">Membrane</keyword>
<feature type="transmembrane region" description="Helical" evidence="13">
    <location>
        <begin position="169"/>
        <end position="190"/>
    </location>
</feature>
<evidence type="ECO:0000256" key="12">
    <source>
        <dbReference type="RuleBase" id="RU004057"/>
    </source>
</evidence>
<keyword evidence="5" id="KW-1003">Cell membrane</keyword>
<organism evidence="15 16">
    <name type="scientific">Burkholderia contaminans</name>
    <dbReference type="NCBI Taxonomy" id="488447"/>
    <lineage>
        <taxon>Bacteria</taxon>
        <taxon>Pseudomonadati</taxon>
        <taxon>Pseudomonadota</taxon>
        <taxon>Betaproteobacteria</taxon>
        <taxon>Burkholderiales</taxon>
        <taxon>Burkholderiaceae</taxon>
        <taxon>Burkholderia</taxon>
        <taxon>Burkholderia cepacia complex</taxon>
    </lineage>
</organism>
<evidence type="ECO:0000256" key="13">
    <source>
        <dbReference type="SAM" id="Phobius"/>
    </source>
</evidence>
<evidence type="ECO:0000256" key="1">
    <source>
        <dbReference type="ARBA" id="ARBA00004429"/>
    </source>
</evidence>
<comment type="similarity">
    <text evidence="12">Belongs to the exbB/tolQ family.</text>
</comment>
<keyword evidence="7 13" id="KW-0812">Transmembrane</keyword>
<dbReference type="InterPro" id="IPR002898">
    <property type="entry name" value="MotA_ExbB_proton_chnl"/>
</dbReference>
<keyword evidence="8 12" id="KW-0653">Protein transport</keyword>
<proteinExistence type="inferred from homology"/>
<keyword evidence="4 12" id="KW-0813">Transport</keyword>
<evidence type="ECO:0000256" key="7">
    <source>
        <dbReference type="ARBA" id="ARBA00022692"/>
    </source>
</evidence>
<evidence type="ECO:0000259" key="14">
    <source>
        <dbReference type="Pfam" id="PF01618"/>
    </source>
</evidence>
<feature type="transmembrane region" description="Helical" evidence="13">
    <location>
        <begin position="124"/>
        <end position="149"/>
    </location>
</feature>
<evidence type="ECO:0000256" key="10">
    <source>
        <dbReference type="ARBA" id="ARBA00023136"/>
    </source>
</evidence>
<comment type="function">
    <text evidence="11">Involved in the TonB-dependent energy-dependent transport of various receptor-bound substrates. Protects ExbD from proteolytic degradation and functionally stabilizes TonB.</text>
</comment>
<evidence type="ECO:0000256" key="9">
    <source>
        <dbReference type="ARBA" id="ARBA00022989"/>
    </source>
</evidence>
<dbReference type="InterPro" id="IPR050790">
    <property type="entry name" value="ExbB/TolQ_transport"/>
</dbReference>
<name>A0A3N8NVV7_9BURK</name>
<dbReference type="GO" id="GO:0017038">
    <property type="term" value="P:protein import"/>
    <property type="evidence" value="ECO:0007669"/>
    <property type="project" value="TreeGrafter"/>
</dbReference>
<evidence type="ECO:0000313" key="16">
    <source>
        <dbReference type="Proteomes" id="UP000277921"/>
    </source>
</evidence>
<evidence type="ECO:0000256" key="6">
    <source>
        <dbReference type="ARBA" id="ARBA00022519"/>
    </source>
</evidence>
<dbReference type="Pfam" id="PF01618">
    <property type="entry name" value="MotA_ExbB"/>
    <property type="match status" value="1"/>
</dbReference>
<dbReference type="Proteomes" id="UP000277921">
    <property type="component" value="Unassembled WGS sequence"/>
</dbReference>
<comment type="subcellular location">
    <subcellularLocation>
        <location evidence="1">Cell inner membrane</location>
        <topology evidence="1">Multi-pass membrane protein</topology>
    </subcellularLocation>
    <subcellularLocation>
        <location evidence="12">Membrane</location>
        <topology evidence="12">Multi-pass membrane protein</topology>
    </subcellularLocation>
</comment>
<evidence type="ECO:0000256" key="4">
    <source>
        <dbReference type="ARBA" id="ARBA00022448"/>
    </source>
</evidence>
<dbReference type="PANTHER" id="PTHR30625:SF14">
    <property type="entry name" value="BIOPOLYMER TRANSPORT PROTEIN EXBB"/>
    <property type="match status" value="1"/>
</dbReference>
<dbReference type="EMBL" id="QTQV01000041">
    <property type="protein sequence ID" value="RQT03924.1"/>
    <property type="molecule type" value="Genomic_DNA"/>
</dbReference>
<evidence type="ECO:0000313" key="15">
    <source>
        <dbReference type="EMBL" id="RQT03924.1"/>
    </source>
</evidence>
<reference evidence="15 16" key="1">
    <citation type="submission" date="2018-08" db="EMBL/GenBank/DDBJ databases">
        <title>Comparative analysis of Burkholderia isolates from Puerto Rico.</title>
        <authorList>
            <person name="Hall C."/>
            <person name="Sahl J."/>
            <person name="Wagner D."/>
        </authorList>
    </citation>
    <scope>NUCLEOTIDE SEQUENCE [LARGE SCALE GENOMIC DNA]</scope>
    <source>
        <strain evidence="15 16">Bp9025</strain>
    </source>
</reference>
<protein>
    <recommendedName>
        <fullName evidence="3">Biopolymer transport protein ExbB</fullName>
    </recommendedName>
</protein>